<proteinExistence type="predicted"/>
<dbReference type="InterPro" id="IPR042230">
    <property type="entry name" value="CusF_sf"/>
</dbReference>
<dbReference type="Proteomes" id="UP000545386">
    <property type="component" value="Unassembled WGS sequence"/>
</dbReference>
<sequence>MSHCNRSVSAGVLAALALSVAAYVAPVAAQEASASGEVRKIDAAEGKIMIKHGAIADLNLPAMTLAYRIDPALLAGIAPGDKVSFTARRQDGQYIIVKISK</sequence>
<keyword evidence="1" id="KW-0732">Signal</keyword>
<dbReference type="EMBL" id="JACJUU010000002">
    <property type="protein sequence ID" value="MBC2768884.1"/>
    <property type="molecule type" value="Genomic_DNA"/>
</dbReference>
<keyword evidence="3" id="KW-1185">Reference proteome</keyword>
<evidence type="ECO:0000256" key="1">
    <source>
        <dbReference type="SAM" id="SignalP"/>
    </source>
</evidence>
<comment type="caution">
    <text evidence="2">The sequence shown here is derived from an EMBL/GenBank/DDBJ whole genome shotgun (WGS) entry which is preliminary data.</text>
</comment>
<dbReference type="RefSeq" id="WP_185778700.1">
    <property type="nucleotide sequence ID" value="NZ_JACJUU010000002.1"/>
</dbReference>
<feature type="chain" id="PRO_5032646770" evidence="1">
    <location>
        <begin position="25"/>
        <end position="101"/>
    </location>
</feature>
<accession>A0A842HLU3</accession>
<evidence type="ECO:0000313" key="2">
    <source>
        <dbReference type="EMBL" id="MBC2768884.1"/>
    </source>
</evidence>
<dbReference type="InterPro" id="IPR021647">
    <property type="entry name" value="CusF_Ec"/>
</dbReference>
<dbReference type="Pfam" id="PF11604">
    <property type="entry name" value="CusF_Ec"/>
    <property type="match status" value="1"/>
</dbReference>
<reference evidence="2 3" key="1">
    <citation type="submission" date="2020-08" db="EMBL/GenBank/DDBJ databases">
        <title>Paraeoetvoesia sp. YC-7-48 draft genome sequence.</title>
        <authorList>
            <person name="Yao L."/>
        </authorList>
    </citation>
    <scope>NUCLEOTIDE SEQUENCE [LARGE SCALE GENOMIC DNA]</scope>
    <source>
        <strain evidence="3">YC-7-48</strain>
    </source>
</reference>
<protein>
    <submittedName>
        <fullName evidence="2">Copper-binding protein</fullName>
    </submittedName>
</protein>
<dbReference type="Gene3D" id="2.40.50.320">
    <property type="entry name" value="Copper binding periplasmic protein CusF"/>
    <property type="match status" value="1"/>
</dbReference>
<name>A0A842HLU3_9BURK</name>
<gene>
    <name evidence="2" type="ORF">GTU67_03020</name>
</gene>
<organism evidence="2 3">
    <name type="scientific">Pusillimonas minor</name>
    <dbReference type="NCBI Taxonomy" id="2697024"/>
    <lineage>
        <taxon>Bacteria</taxon>
        <taxon>Pseudomonadati</taxon>
        <taxon>Pseudomonadota</taxon>
        <taxon>Betaproteobacteria</taxon>
        <taxon>Burkholderiales</taxon>
        <taxon>Alcaligenaceae</taxon>
        <taxon>Pusillimonas</taxon>
    </lineage>
</organism>
<feature type="signal peptide" evidence="1">
    <location>
        <begin position="1"/>
        <end position="24"/>
    </location>
</feature>
<evidence type="ECO:0000313" key="3">
    <source>
        <dbReference type="Proteomes" id="UP000545386"/>
    </source>
</evidence>
<dbReference type="AlphaFoldDB" id="A0A842HLU3"/>